<organism evidence="1 2">
    <name type="scientific">Eumeta variegata</name>
    <name type="common">Bagworm moth</name>
    <name type="synonym">Eumeta japonica</name>
    <dbReference type="NCBI Taxonomy" id="151549"/>
    <lineage>
        <taxon>Eukaryota</taxon>
        <taxon>Metazoa</taxon>
        <taxon>Ecdysozoa</taxon>
        <taxon>Arthropoda</taxon>
        <taxon>Hexapoda</taxon>
        <taxon>Insecta</taxon>
        <taxon>Pterygota</taxon>
        <taxon>Neoptera</taxon>
        <taxon>Endopterygota</taxon>
        <taxon>Lepidoptera</taxon>
        <taxon>Glossata</taxon>
        <taxon>Ditrysia</taxon>
        <taxon>Tineoidea</taxon>
        <taxon>Psychidae</taxon>
        <taxon>Oiketicinae</taxon>
        <taxon>Eumeta</taxon>
    </lineage>
</organism>
<comment type="caution">
    <text evidence="1">The sequence shown here is derived from an EMBL/GenBank/DDBJ whole genome shotgun (WGS) entry which is preliminary data.</text>
</comment>
<sequence>MKPILLRMKRRLIDFFTAYYWVVLLKKSASDPRKAHHHSIFIHLEVMGSKVTVIEDRFHRQFLISPMTLTPYFRILSIKGSLNRKPYYLTILPESLGLFRRKMMALLDSLLSRHGYCRGSRTRALEQFLVGYPPYAHPTHENEVYVFPTFLMQV</sequence>
<name>A0A4C1VCC6_EUMVA</name>
<dbReference type="AlphaFoldDB" id="A0A4C1VCC6"/>
<keyword evidence="2" id="KW-1185">Reference proteome</keyword>
<dbReference type="Proteomes" id="UP000299102">
    <property type="component" value="Unassembled WGS sequence"/>
</dbReference>
<reference evidence="1 2" key="1">
    <citation type="journal article" date="2019" name="Commun. Biol.">
        <title>The bagworm genome reveals a unique fibroin gene that provides high tensile strength.</title>
        <authorList>
            <person name="Kono N."/>
            <person name="Nakamura H."/>
            <person name="Ohtoshi R."/>
            <person name="Tomita M."/>
            <person name="Numata K."/>
            <person name="Arakawa K."/>
        </authorList>
    </citation>
    <scope>NUCLEOTIDE SEQUENCE [LARGE SCALE GENOMIC DNA]</scope>
</reference>
<dbReference type="EMBL" id="BGZK01000301">
    <property type="protein sequence ID" value="GBP35265.1"/>
    <property type="molecule type" value="Genomic_DNA"/>
</dbReference>
<protein>
    <submittedName>
        <fullName evidence="1">Uncharacterized protein</fullName>
    </submittedName>
</protein>
<gene>
    <name evidence="1" type="ORF">EVAR_19486_1</name>
</gene>
<accession>A0A4C1VCC6</accession>
<evidence type="ECO:0000313" key="2">
    <source>
        <dbReference type="Proteomes" id="UP000299102"/>
    </source>
</evidence>
<proteinExistence type="predicted"/>
<evidence type="ECO:0000313" key="1">
    <source>
        <dbReference type="EMBL" id="GBP35265.1"/>
    </source>
</evidence>